<feature type="transmembrane region" description="Helical" evidence="1">
    <location>
        <begin position="142"/>
        <end position="159"/>
    </location>
</feature>
<feature type="transmembrane region" description="Helical" evidence="1">
    <location>
        <begin position="91"/>
        <end position="113"/>
    </location>
</feature>
<feature type="transmembrane region" description="Helical" evidence="1">
    <location>
        <begin position="68"/>
        <end position="85"/>
    </location>
</feature>
<evidence type="ECO:0000313" key="2">
    <source>
        <dbReference type="EMBL" id="GFY64667.1"/>
    </source>
</evidence>
<keyword evidence="1" id="KW-0812">Transmembrane</keyword>
<name>A0A8X6Y5K5_9ARAC</name>
<sequence length="391" mass="44246">MNMSKIANPFEVKRKSTSTCCSDRVKVCFSCATTPVSSLSQLPSFFLMFLCCAGLLENQSILPKKRIVFYALLFFSCAQIIIEYATDFNAIRPILSIPILISLACNLMSWFILRQKRLKLTYLVGKLKDIHVSTYTKKSNSVAFFIFCLPLVYSTLYTIDCATELTPPFEIYGLEIENTLVEILFISVSKYLQFFIDVTLPCLVAYVYCILCFHCSSGINILTQQVDQHTPETFGPQQQIVILRKKAEIDDVLDDIQNVFSMSAFFAIISCLMNCCNVLGIKLIPNLKHLYMTDVIEVVFYGTAGLSCLTATLWVAGGLAIELSNLKEAFYKRAHSRFLLFPSLKEPNCKQELLEKPEFVLMGCNILSYRRSSLFTLVGALLTYTVLIFQM</sequence>
<feature type="transmembrane region" description="Helical" evidence="1">
    <location>
        <begin position="191"/>
        <end position="213"/>
    </location>
</feature>
<dbReference type="Proteomes" id="UP000886998">
    <property type="component" value="Unassembled WGS sequence"/>
</dbReference>
<evidence type="ECO:0000313" key="3">
    <source>
        <dbReference type="Proteomes" id="UP000886998"/>
    </source>
</evidence>
<accession>A0A8X6Y5K5</accession>
<comment type="caution">
    <text evidence="2">The sequence shown here is derived from an EMBL/GenBank/DDBJ whole genome shotgun (WGS) entry which is preliminary data.</text>
</comment>
<dbReference type="AlphaFoldDB" id="A0A8X6Y5K5"/>
<feature type="transmembrane region" description="Helical" evidence="1">
    <location>
        <begin position="264"/>
        <end position="284"/>
    </location>
</feature>
<feature type="transmembrane region" description="Helical" evidence="1">
    <location>
        <begin position="304"/>
        <end position="323"/>
    </location>
</feature>
<protein>
    <submittedName>
        <fullName evidence="2">Uncharacterized protein</fullName>
    </submittedName>
</protein>
<gene>
    <name evidence="2" type="primary">AVEN_135741_1</name>
    <name evidence="2" type="ORF">TNIN_239241</name>
</gene>
<keyword evidence="1" id="KW-1133">Transmembrane helix</keyword>
<feature type="transmembrane region" description="Helical" evidence="1">
    <location>
        <begin position="372"/>
        <end position="389"/>
    </location>
</feature>
<keyword evidence="1" id="KW-0472">Membrane</keyword>
<evidence type="ECO:0000256" key="1">
    <source>
        <dbReference type="SAM" id="Phobius"/>
    </source>
</evidence>
<dbReference type="OrthoDB" id="6435952at2759"/>
<proteinExistence type="predicted"/>
<dbReference type="EMBL" id="BMAV01015346">
    <property type="protein sequence ID" value="GFY64667.1"/>
    <property type="molecule type" value="Genomic_DNA"/>
</dbReference>
<reference evidence="2" key="1">
    <citation type="submission" date="2020-08" db="EMBL/GenBank/DDBJ databases">
        <title>Multicomponent nature underlies the extraordinary mechanical properties of spider dragline silk.</title>
        <authorList>
            <person name="Kono N."/>
            <person name="Nakamura H."/>
            <person name="Mori M."/>
            <person name="Yoshida Y."/>
            <person name="Ohtoshi R."/>
            <person name="Malay A.D."/>
            <person name="Moran D.A.P."/>
            <person name="Tomita M."/>
            <person name="Numata K."/>
            <person name="Arakawa K."/>
        </authorList>
    </citation>
    <scope>NUCLEOTIDE SEQUENCE</scope>
</reference>
<organism evidence="2 3">
    <name type="scientific">Trichonephila inaurata madagascariensis</name>
    <dbReference type="NCBI Taxonomy" id="2747483"/>
    <lineage>
        <taxon>Eukaryota</taxon>
        <taxon>Metazoa</taxon>
        <taxon>Ecdysozoa</taxon>
        <taxon>Arthropoda</taxon>
        <taxon>Chelicerata</taxon>
        <taxon>Arachnida</taxon>
        <taxon>Araneae</taxon>
        <taxon>Araneomorphae</taxon>
        <taxon>Entelegynae</taxon>
        <taxon>Araneoidea</taxon>
        <taxon>Nephilidae</taxon>
        <taxon>Trichonephila</taxon>
        <taxon>Trichonephila inaurata</taxon>
    </lineage>
</organism>
<keyword evidence="3" id="KW-1185">Reference proteome</keyword>